<gene>
    <name evidence="1" type="ORF">ACFSKW_45675</name>
</gene>
<name>A0ABW4TC98_9ACTN</name>
<evidence type="ECO:0000313" key="2">
    <source>
        <dbReference type="Proteomes" id="UP001597368"/>
    </source>
</evidence>
<organism evidence="1 2">
    <name type="scientific">Nonomuraea mangrovi</name>
    <dbReference type="NCBI Taxonomy" id="2316207"/>
    <lineage>
        <taxon>Bacteria</taxon>
        <taxon>Bacillati</taxon>
        <taxon>Actinomycetota</taxon>
        <taxon>Actinomycetes</taxon>
        <taxon>Streptosporangiales</taxon>
        <taxon>Streptosporangiaceae</taxon>
        <taxon>Nonomuraea</taxon>
    </lineage>
</organism>
<evidence type="ECO:0000313" key="1">
    <source>
        <dbReference type="EMBL" id="MFD1938775.1"/>
    </source>
</evidence>
<comment type="caution">
    <text evidence="1">The sequence shown here is derived from an EMBL/GenBank/DDBJ whole genome shotgun (WGS) entry which is preliminary data.</text>
</comment>
<keyword evidence="2" id="KW-1185">Reference proteome</keyword>
<protein>
    <submittedName>
        <fullName evidence="1">Uncharacterized protein</fullName>
    </submittedName>
</protein>
<dbReference type="RefSeq" id="WP_379580869.1">
    <property type="nucleotide sequence ID" value="NZ_JBHUFV010000075.1"/>
</dbReference>
<dbReference type="Proteomes" id="UP001597368">
    <property type="component" value="Unassembled WGS sequence"/>
</dbReference>
<accession>A0ABW4TC98</accession>
<sequence length="40" mass="4822">MTEEERELEARCEAYRRARQDLDRVGPFELWRPADEETPA</sequence>
<proteinExistence type="predicted"/>
<dbReference type="EMBL" id="JBHUFV010000075">
    <property type="protein sequence ID" value="MFD1938775.1"/>
    <property type="molecule type" value="Genomic_DNA"/>
</dbReference>
<reference evidence="2" key="1">
    <citation type="journal article" date="2019" name="Int. J. Syst. Evol. Microbiol.">
        <title>The Global Catalogue of Microorganisms (GCM) 10K type strain sequencing project: providing services to taxonomists for standard genome sequencing and annotation.</title>
        <authorList>
            <consortium name="The Broad Institute Genomics Platform"/>
            <consortium name="The Broad Institute Genome Sequencing Center for Infectious Disease"/>
            <person name="Wu L."/>
            <person name="Ma J."/>
        </authorList>
    </citation>
    <scope>NUCLEOTIDE SEQUENCE [LARGE SCALE GENOMIC DNA]</scope>
    <source>
        <strain evidence="2">ICMP 6774ER</strain>
    </source>
</reference>